<dbReference type="CDD" id="cd01833">
    <property type="entry name" value="XynB_like"/>
    <property type="match status" value="1"/>
</dbReference>
<dbReference type="EMBL" id="LCWF01000109">
    <property type="protein sequence ID" value="KKY19210.1"/>
    <property type="molecule type" value="Genomic_DNA"/>
</dbReference>
<dbReference type="OrthoDB" id="6123at2759"/>
<proteinExistence type="predicted"/>
<protein>
    <submittedName>
        <fullName evidence="3">Putative fg-gap repeat domain-containing protein</fullName>
    </submittedName>
</protein>
<comment type="caution">
    <text evidence="3">The sequence shown here is derived from an EMBL/GenBank/DDBJ whole genome shotgun (WGS) entry which is preliminary data.</text>
</comment>
<keyword evidence="4" id="KW-1185">Reference proteome</keyword>
<evidence type="ECO:0000259" key="2">
    <source>
        <dbReference type="Pfam" id="PF13472"/>
    </source>
</evidence>
<dbReference type="InterPro" id="IPR013830">
    <property type="entry name" value="SGNH_hydro"/>
</dbReference>
<gene>
    <name evidence="3" type="ORF">UCRPC4_g04584</name>
</gene>
<dbReference type="Gene3D" id="3.40.50.1110">
    <property type="entry name" value="SGNH hydrolase"/>
    <property type="match status" value="1"/>
</dbReference>
<evidence type="ECO:0000256" key="1">
    <source>
        <dbReference type="SAM" id="SignalP"/>
    </source>
</evidence>
<keyword evidence="1" id="KW-0732">Signal</keyword>
<feature type="domain" description="SGNH hydrolase-type esterase" evidence="2">
    <location>
        <begin position="80"/>
        <end position="258"/>
    </location>
</feature>
<dbReference type="PANTHER" id="PTHR30383">
    <property type="entry name" value="THIOESTERASE 1/PROTEASE 1/LYSOPHOSPHOLIPASE L1"/>
    <property type="match status" value="1"/>
</dbReference>
<dbReference type="Proteomes" id="UP000053317">
    <property type="component" value="Unassembled WGS sequence"/>
</dbReference>
<dbReference type="SUPFAM" id="SSF52266">
    <property type="entry name" value="SGNH hydrolase"/>
    <property type="match status" value="1"/>
</dbReference>
<dbReference type="GO" id="GO:0004622">
    <property type="term" value="F:phosphatidylcholine lysophospholipase activity"/>
    <property type="evidence" value="ECO:0007669"/>
    <property type="project" value="TreeGrafter"/>
</dbReference>
<name>A0A0G2GQW3_PHACM</name>
<reference evidence="3 4" key="1">
    <citation type="submission" date="2015-05" db="EMBL/GenBank/DDBJ databases">
        <title>Distinctive expansion of gene families associated with plant cell wall degradation and secondary metabolism in the genomes of grapevine trunk pathogens.</title>
        <authorList>
            <person name="Lawrence D.P."/>
            <person name="Travadon R."/>
            <person name="Rolshausen P.E."/>
            <person name="Baumgartner K."/>
        </authorList>
    </citation>
    <scope>NUCLEOTIDE SEQUENCE [LARGE SCALE GENOMIC DNA]</scope>
    <source>
        <strain evidence="3">UCRPC4</strain>
    </source>
</reference>
<evidence type="ECO:0000313" key="3">
    <source>
        <dbReference type="EMBL" id="KKY19210.1"/>
    </source>
</evidence>
<reference evidence="3 4" key="2">
    <citation type="submission" date="2015-05" db="EMBL/GenBank/DDBJ databases">
        <authorList>
            <person name="Morales-Cruz A."/>
            <person name="Amrine K.C."/>
            <person name="Cantu D."/>
        </authorList>
    </citation>
    <scope>NUCLEOTIDE SEQUENCE [LARGE SCALE GENOMIC DNA]</scope>
    <source>
        <strain evidence="3">UCRPC4</strain>
    </source>
</reference>
<dbReference type="PANTHER" id="PTHR30383:SF5">
    <property type="entry name" value="SGNH HYDROLASE-TYPE ESTERASE DOMAIN-CONTAINING PROTEIN"/>
    <property type="match status" value="1"/>
</dbReference>
<feature type="chain" id="PRO_5002544904" evidence="1">
    <location>
        <begin position="25"/>
        <end position="278"/>
    </location>
</feature>
<accession>A0A0G2GQW3</accession>
<evidence type="ECO:0000313" key="4">
    <source>
        <dbReference type="Proteomes" id="UP000053317"/>
    </source>
</evidence>
<organism evidence="3 4">
    <name type="scientific">Phaeomoniella chlamydospora</name>
    <name type="common">Phaeoacremonium chlamydosporum</name>
    <dbReference type="NCBI Taxonomy" id="158046"/>
    <lineage>
        <taxon>Eukaryota</taxon>
        <taxon>Fungi</taxon>
        <taxon>Dikarya</taxon>
        <taxon>Ascomycota</taxon>
        <taxon>Pezizomycotina</taxon>
        <taxon>Eurotiomycetes</taxon>
        <taxon>Chaetothyriomycetidae</taxon>
        <taxon>Phaeomoniellales</taxon>
        <taxon>Phaeomoniellaceae</taxon>
        <taxon>Phaeomoniella</taxon>
    </lineage>
</organism>
<sequence length="278" mass="30592">MSRLMGYLLFFYAMSIALFSSATASTDTTVNVQDIALNAAQNVIDIVSHISDVTIMPLGGRTVIYEQLSDRKLTFRPAASIVYGYGSTTGNGFRLDTISQLNEKLSPKVFACVGDISSGNSSHSAYSGSVAWPGRVLTQVQSNASKYLDNHACPKITLVHAGTNDMVFNLDRKKAPQRLGSLLDDLFDYCPDMSIFVAQLIPSKIKTVEQAIETFNSEIPAIVDKRANEGRKIVTVDMHSVVQTKNLYDRIHPNDHGYLLMANTWVEAVVTAEQKGWF</sequence>
<dbReference type="InterPro" id="IPR051532">
    <property type="entry name" value="Ester_Hydrolysis_Enzymes"/>
</dbReference>
<dbReference type="AlphaFoldDB" id="A0A0G2GQW3"/>
<dbReference type="InterPro" id="IPR036514">
    <property type="entry name" value="SGNH_hydro_sf"/>
</dbReference>
<feature type="signal peptide" evidence="1">
    <location>
        <begin position="1"/>
        <end position="24"/>
    </location>
</feature>
<dbReference type="Pfam" id="PF13472">
    <property type="entry name" value="Lipase_GDSL_2"/>
    <property type="match status" value="1"/>
</dbReference>